<dbReference type="Gene3D" id="1.10.1200.10">
    <property type="entry name" value="ACP-like"/>
    <property type="match status" value="4"/>
</dbReference>
<dbReference type="Pfam" id="PF08242">
    <property type="entry name" value="Methyltransf_12"/>
    <property type="match status" value="1"/>
</dbReference>
<feature type="domain" description="Carrier" evidence="5">
    <location>
        <begin position="5846"/>
        <end position="5921"/>
    </location>
</feature>
<feature type="domain" description="Carrier" evidence="5">
    <location>
        <begin position="3359"/>
        <end position="3434"/>
    </location>
</feature>
<organism evidence="6 7">
    <name type="scientific">Rheinheimera soli</name>
    <dbReference type="NCBI Taxonomy" id="443616"/>
    <lineage>
        <taxon>Bacteria</taxon>
        <taxon>Pseudomonadati</taxon>
        <taxon>Pseudomonadota</taxon>
        <taxon>Gammaproteobacteria</taxon>
        <taxon>Chromatiales</taxon>
        <taxon>Chromatiaceae</taxon>
        <taxon>Rheinheimera</taxon>
    </lineage>
</organism>
<dbReference type="SMART" id="SM00823">
    <property type="entry name" value="PKS_PP"/>
    <property type="match status" value="5"/>
</dbReference>
<dbReference type="CDD" id="cd02440">
    <property type="entry name" value="AdoMet_MTases"/>
    <property type="match status" value="1"/>
</dbReference>
<dbReference type="InterPro" id="IPR029058">
    <property type="entry name" value="AB_hydrolase_fold"/>
</dbReference>
<dbReference type="Gene3D" id="3.30.559.10">
    <property type="entry name" value="Chloramphenicol acetyltransferase-like domain"/>
    <property type="match status" value="6"/>
</dbReference>
<dbReference type="Pfam" id="PF00501">
    <property type="entry name" value="AMP-binding"/>
    <property type="match status" value="5"/>
</dbReference>
<gene>
    <name evidence="6" type="ORF">J2W69_000609</name>
</gene>
<dbReference type="Pfam" id="PF00668">
    <property type="entry name" value="Condensation"/>
    <property type="match status" value="5"/>
</dbReference>
<dbReference type="Pfam" id="PF13193">
    <property type="entry name" value="AMP-binding_C"/>
    <property type="match status" value="3"/>
</dbReference>
<keyword evidence="4" id="KW-0677">Repeat</keyword>
<comment type="caution">
    <text evidence="6">The sequence shown here is derived from an EMBL/GenBank/DDBJ whole genome shotgun (WGS) entry which is preliminary data.</text>
</comment>
<feature type="domain" description="Carrier" evidence="5">
    <location>
        <begin position="4382"/>
        <end position="4456"/>
    </location>
</feature>
<evidence type="ECO:0000256" key="4">
    <source>
        <dbReference type="ARBA" id="ARBA00022737"/>
    </source>
</evidence>
<dbReference type="InterPro" id="IPR001242">
    <property type="entry name" value="Condensation_dom"/>
</dbReference>
<keyword evidence="2" id="KW-0596">Phosphopantetheine</keyword>
<dbReference type="InterPro" id="IPR000873">
    <property type="entry name" value="AMP-dep_synth/lig_dom"/>
</dbReference>
<dbReference type="EMBL" id="JAVDWR010000001">
    <property type="protein sequence ID" value="MDR7119694.1"/>
    <property type="molecule type" value="Genomic_DNA"/>
</dbReference>
<reference evidence="6 7" key="1">
    <citation type="submission" date="2023-07" db="EMBL/GenBank/DDBJ databases">
        <title>Sorghum-associated microbial communities from plants grown in Nebraska, USA.</title>
        <authorList>
            <person name="Schachtman D."/>
        </authorList>
    </citation>
    <scope>NUCLEOTIDE SEQUENCE [LARGE SCALE GENOMIC DNA]</scope>
    <source>
        <strain evidence="6 7">4138</strain>
    </source>
</reference>
<evidence type="ECO:0000256" key="2">
    <source>
        <dbReference type="ARBA" id="ARBA00022450"/>
    </source>
</evidence>
<dbReference type="InterPro" id="IPR023213">
    <property type="entry name" value="CAT-like_dom_sf"/>
</dbReference>
<dbReference type="Gene3D" id="3.40.50.980">
    <property type="match status" value="8"/>
</dbReference>
<dbReference type="InterPro" id="IPR029063">
    <property type="entry name" value="SAM-dependent_MTases_sf"/>
</dbReference>
<proteinExistence type="predicted"/>
<dbReference type="Gene3D" id="2.30.38.10">
    <property type="entry name" value="Luciferase, Domain 3"/>
    <property type="match status" value="4"/>
</dbReference>
<feature type="domain" description="Carrier" evidence="5">
    <location>
        <begin position="1933"/>
        <end position="2007"/>
    </location>
</feature>
<dbReference type="PANTHER" id="PTHR45527:SF1">
    <property type="entry name" value="FATTY ACID SYNTHASE"/>
    <property type="match status" value="1"/>
</dbReference>
<dbReference type="PROSITE" id="PS00455">
    <property type="entry name" value="AMP_BINDING"/>
    <property type="match status" value="5"/>
</dbReference>
<dbReference type="SUPFAM" id="SSF47336">
    <property type="entry name" value="ACP-like"/>
    <property type="match status" value="5"/>
</dbReference>
<dbReference type="Gene3D" id="3.30.300.30">
    <property type="match status" value="6"/>
</dbReference>
<dbReference type="Gene3D" id="3.30.559.30">
    <property type="entry name" value="Nonribosomal peptide synthetase, condensation domain"/>
    <property type="match status" value="6"/>
</dbReference>
<accession>A0ABU1VVE4</accession>
<dbReference type="Pfam" id="PF00550">
    <property type="entry name" value="PP-binding"/>
    <property type="match status" value="5"/>
</dbReference>
<dbReference type="InterPro" id="IPR006162">
    <property type="entry name" value="Ppantetheine_attach_site"/>
</dbReference>
<dbReference type="InterPro" id="IPR020806">
    <property type="entry name" value="PKS_PP-bd"/>
</dbReference>
<dbReference type="Proteomes" id="UP001257909">
    <property type="component" value="Unassembled WGS sequence"/>
</dbReference>
<dbReference type="InterPro" id="IPR036736">
    <property type="entry name" value="ACP-like_sf"/>
</dbReference>
<dbReference type="PANTHER" id="PTHR45527">
    <property type="entry name" value="NONRIBOSOMAL PEPTIDE SYNTHETASE"/>
    <property type="match status" value="1"/>
</dbReference>
<keyword evidence="7" id="KW-1185">Reference proteome</keyword>
<evidence type="ECO:0000259" key="5">
    <source>
        <dbReference type="PROSITE" id="PS50075"/>
    </source>
</evidence>
<feature type="domain" description="Carrier" evidence="5">
    <location>
        <begin position="915"/>
        <end position="989"/>
    </location>
</feature>
<name>A0ABU1VVE4_9GAMM</name>
<dbReference type="InterPro" id="IPR013217">
    <property type="entry name" value="Methyltransf_12"/>
</dbReference>
<keyword evidence="3" id="KW-0597">Phosphoprotein</keyword>
<dbReference type="RefSeq" id="WP_310274440.1">
    <property type="nucleotide sequence ID" value="NZ_JAVDWR010000001.1"/>
</dbReference>
<dbReference type="CDD" id="cd05930">
    <property type="entry name" value="A_NRPS"/>
    <property type="match status" value="4"/>
</dbReference>
<dbReference type="NCBIfam" id="TIGR01733">
    <property type="entry name" value="AA-adenyl-dom"/>
    <property type="match status" value="5"/>
</dbReference>
<dbReference type="CDD" id="cd19531">
    <property type="entry name" value="LCL_NRPS-like"/>
    <property type="match status" value="1"/>
</dbReference>
<dbReference type="SUPFAM" id="SSF56801">
    <property type="entry name" value="Acetyl-CoA synthetase-like"/>
    <property type="match status" value="5"/>
</dbReference>
<evidence type="ECO:0000256" key="3">
    <source>
        <dbReference type="ARBA" id="ARBA00022553"/>
    </source>
</evidence>
<dbReference type="SUPFAM" id="SSF52777">
    <property type="entry name" value="CoA-dependent acyltransferases"/>
    <property type="match status" value="11"/>
</dbReference>
<protein>
    <submittedName>
        <fullName evidence="6">Pristinamycin I synthase-3/4</fullName>
    </submittedName>
</protein>
<dbReference type="Gene3D" id="3.40.50.1820">
    <property type="entry name" value="alpha/beta hydrolase"/>
    <property type="match status" value="1"/>
</dbReference>
<evidence type="ECO:0000313" key="7">
    <source>
        <dbReference type="Proteomes" id="UP001257909"/>
    </source>
</evidence>
<dbReference type="InterPro" id="IPR009081">
    <property type="entry name" value="PP-bd_ACP"/>
</dbReference>
<evidence type="ECO:0000313" key="6">
    <source>
        <dbReference type="EMBL" id="MDR7119694.1"/>
    </source>
</evidence>
<evidence type="ECO:0000256" key="1">
    <source>
        <dbReference type="ARBA" id="ARBA00001957"/>
    </source>
</evidence>
<dbReference type="InterPro" id="IPR045851">
    <property type="entry name" value="AMP-bd_C_sf"/>
</dbReference>
<dbReference type="SUPFAM" id="SSF53335">
    <property type="entry name" value="S-adenosyl-L-methionine-dependent methyltransferases"/>
    <property type="match status" value="1"/>
</dbReference>
<dbReference type="InterPro" id="IPR042099">
    <property type="entry name" value="ANL_N_sf"/>
</dbReference>
<dbReference type="Gene3D" id="3.40.50.12780">
    <property type="entry name" value="N-terminal domain of ligase-like"/>
    <property type="match status" value="1"/>
</dbReference>
<sequence>MALNSSTEELFFQWFVSPIEQRNNATLVFEISGLLDVDQFLQACYCYLQQNMNDRLGIDYAYRTDQSAITAENYVELLRFDDQHSCIYDFIKQLVNRPYDLSSPAQPHLFLIQYSDCSYYFVINTFHLEVNNGLAEQLMQQIWSYSKDRGFLITADQQELAGPVQIQTNDQELESARCYWREQLKNMPLFTPLPVKQVDAARYQSQQFLWDAERVTLANSIAQQLELDSYQLLAAAYSTSLALLIGQSRLVLSARKLNLCDIPSRLSALPLCCDLRLGSMQQVLQSFSTQYLNAQQHSALSFYDIIYDQQQLTGTTRCLNLDFAEASLTEVALDADDLAIIPLPMPWNTADDYDLSLQFDRSDNHHWLFRFTYNNLHLSDEEALWLQQNMARYLDALDLQLQENAATATACIHQVFQQTAALYPATTALVAGDKKLSYQQLDQLTDQLARLIRQHYFNTEQSTMPLETPVVIMLERSWYGVVAMLAVLKSGGCYVPVDPDFPEQRIDYILKDCQASLLISQHSVQHKCPANGASLLCIEDLLQQLPAGQSTAQPLPQAADSLAYILYTSGTTGSPKGVMVEHRSALNTIYGLKELYGVPGYRIAAFTNFVFDVSVTEIFATLLYGNELHLLQNDIRQDAHGLSLYLNQQQINLVYLPPAVLAIVPRVNYPALNCIIFAGEPCDQTVGRYFAERFALYNYYGPTEASIYVTGKRVDTEDVNDIGYALPNMRSYVLDETMQQVSDGETGELYVSGVGLARGYLNKPEQTAGSFLANPFVTEAEKQQGFGRLYKTGDLVKLTTQGSLKYLGRNDFQVKIQGFRVELGEIEAALSTIEEIGQSLVVVKERNQLKRLVAYYQALAPMDDKSLKARLAELLPGYMLPHYFVGLQSFPLNTNGKIDRQRLPEPEWQQHVGAVPKDPTEQLVLAIWQQVLGSDQFGVTDDFFLIGGDSLAAMKVVLLLQQQQLDCSTKLLYQHSTVRKLAPQLRSLQRQSQQFIASDSTELNEMQRLILNHQLITSPVLYNENITIDFQGMALTEPQLSQALARFINHHASMRMKVLEDYQHFVVAAALEQGPQLHTEHFSATEFEQKYKASLKHWVNLPFSLLQGPLYRFVLFYRDEKPVKLAFIHHHLISDGDAMYNLFVPQLYALLKDGNTSLAPYPAQVAWPLPMTDLSELIQDMHRVDLFNSRPAVDCQGDYLCSSFSEAQTRQLESLARQHNVSLYAVLQSLLAVLIWKFSGQQQMSIGGVKSLRGHDAEAVYGNFLANDISNCQVNATEPFIELVKQRFADIQQNLDQIIPYQQLLELLRQQSGLDEKLPGIYMTLEPKAKVQLLWQVTQNDTLPHSVKYPLYFEFDHQKQLLVRLEYRSAMYSKTQAQQLTTALQLLAEQCLQHPETKIHQLKVMPAQQIQQLLHPTPSEQSIQQEHTLVQLFERSVQQFPTHVALNFGDEAWTYQQLDHKANQLAHFIRQQIDVKADTLIALLLPRSLDTVLAILAVLKAGAAYVPIDISYPADRVSFILQDTKAPLLLTYQSYSELIGKFSGQRLFLDQNSWQQQDTKAPDVSIDPHQLAYVIYTSGSTGQPKGVLLEHQNVCRLLSATETDYQFNQQDVWCLFHSYVFDFSVWEIWGAFAYGGRLFVPTKEQAQDTEAFVALCQQQQLTVLNQTPSAFYNFSDRALLLPRIHSLRYVIFGGEALNLNQLKAWFGYYGDQQPLLVNMYGITETTVHVTYKVLQQQDISDQSTIGKPLNDLQAYVLDDYLQPVPVGVTAELYISGAGLARGYLNRPELTKERFIPNPYARPGHEFLYKSGDLVCLTAQGELDYIGRIDTQVKIRGYRIELGEIEAALSAYPRVRQSLVIAKETQNSKVLVAYYLADSALDQNQLSAALASQLPPHMVPVHYIHVEEFKLTVNGKLDKKALPQPDFSSQEYSAPQNELEQQACLIWQQVLGVEKVGMQDDFFRLGGDSITSIRVVARLKDLRLDISVRDIFEHRTLSALFRHTGKYSSHQTSYQAFELVDPALLSQLPVDASALEDAYPATWLQQGMFVESDKNQQVYHNIEVNHIPAVFEMQTFVSIWQQLMQKHELLRASYLKQDGLGYLTLIHKAVSCEDKVVFYPQYAEAYQQELATPLPIDTPGLFRLAIVPQPDSFQLLFTSHHSIEDGWSVASLLSEFIQAYMHQQPVQKDHQLLFAHYVKQETEALNDQAHSRFWQNYLADYSMPTVQFTERAQQSDSPLLLESALALDPELSQALSQLAFQQSVSVDTVYLSAYLYLLSVFFNQDDITLGLVVNNRLELDGGDQQFGLHLNTIPLRLKIADSANLLKETHQQRLKLLRHKIYPYGKIKADLGLQQDIYQAAFNYIHFYQKHATLEKTGSELVDVLAITNIPLALVVSRQDDSFEIAFQGHSAFIDQSYLQLMTEHYLFYLQQLARQQHIDQRLTLAHQQQVLLEHNQTESTVAQKDLLQWWYQSATQHALECAVTDPTASLSYQQLNTESNQLAHHLLQLLPVVSANQPAPLVAIMVERSTEMLVAILAVLKAGAAYVPVDPAYPEQRIRYMLQDCEARLVLTQRHVLNSANPLSGLDLAVYCIDEQQHLTAAETDLPLPDDLNRLVNVIYTSGTTGKPKGVMINQAAVVNLAAAQHQLLHMVKEDKVLQFASFSFDAATWEIFATLLQGATLVICPNSYKENVGALVSLLEQQKISVATLPPALLNLMEAALLPKLRLLIVAGEATPLATMQRWSEGRSLINAYGPTETTVCTSLHYYQEGDLASTIGRPLPNLKCYVLDTHLQPVPCGVPGELYVSGAGVAAGYLHQAELSSQRFIANPYGKGLDPSQQRLYRTGDSVRRLLNGELDYLGRVDHQVKIRGNRVELAEIEAVLTEFPQVKQATAVIRERDGQAYIAAYFTAMSLGQSTDLSLVADWNKIYDSEYGKKSAEDFNPADFDGWNSSFDGKPIALESMQEWRDATLERILQLKPKRILEIGSGAGLLFYPLLAQCDYYFATDFSAQAVAKLRFGATVLKVEHKTRFALCDAASILQAVEGYQPDLIIINSVIQYFPSADYLLDVVQQAMTLLNGQGQLFIGDVRDARLLDILHYDIQKHLQPDAPFPALVEATKQARVQDKELLVSPDFFLTFAQKYQQGDIALPVDLLIKKGHYSNEMLDYRYDVIVDCSAGSASHPVPQAQIETEFHFSANLAVEHCCQQNLQSFVIRNYPNSRVYQSYIEFHNVPGKLAANQVLSYLQLAEMATSHGYQFKASVQPDDPALLSLIFSRSDQRLFSSQLVSARPRPLTYAVREPFMPLDTKALRSYLEQRLPAFMLPNVLVQLEAMPLTPNGKVDRKALPEPEQDQRNYVAPRNELEQALCLIWQDILGITRVGVQDDFFQLGGNSILAISLSHRISTVLQREVSLATLFRHKTIAQLTEHGLSKQAVLIQPATVTEKPLSYAQNRLWFLQQYEQDSSAYHIPLLLKLSSHKTDWLAVALHAVLERHQVLRSVYHAFDEQTELQLRDAGTLCIEHHHCALPALDQWLKHHISLPFDLTEQLPIRASLIHTEQEQYLLLVIHHIAFDGWSVDLLLNELSLYQQHLVSAQPLHLPELPVQYSDFAIWQRQFLAVDELERQLDYWQQQLQGFEPLQLPESMPRPKAFDYKGSNLQLTLENDLSLQLKKLARQQQISLNSLLLAAFNLLLSKYCNQQDIVIGCPVANRHYQGTESLIGFFVNALAIRNQIDPEQPFSAFALTVHQGLVAAQGHQDVPFELIVDRMQVERDSSRHPIFQVMFSVQSFGQTEQHWCQLQSVDQLYPVAKHDLTCFVTEHPNHLTLELNYASSLFSADFITQLAESFQSILLQLLQQPDAKLTSFEVISQTQRHWLLYDNNQHQQQLPFSHLSEYWRHSVARQNTATALRCNGIKLSYQQLDQLSDQLAGYIHQQQYLSERPVIALVLDRSIELFISLLASIKLGAAYLPIDSSTPAERIAFLLEDSQADLVISSETLRHLIPQQLLVLDLNQLELSGVQAELPELELSPRDPAYIIYTSGTTGLPKGVLIKQSSVVNYITNVANSSMTPGAVVDFSSSMAFDLSVTTTLAPLMLGNEIVIFTETLKDLDAYRQHLISEQITFAKLVPSLAEQVFLDEHRIHLNCLMVGGEKLKAQQKALLLQHCDRLLDEYGPTETTVGACLANVALDQGIGRSYANYKLYVLNPEQKPVPVGVWGELYIAGHGVALGYLNRPELTAERFIANPFDQSEDYQQLYRTGDTVRWLPEGELEYLARNDSQVKLRGYRIECGEVEAAVEQLEQVQQSVVVLKQVGQQQALVAYYVAAEKLDEDLLRDRVASFLPDYMQPAYYQWLPVLPLTHNGKLDHKQLPDPVIRQQKFEQAEDPLEQQLLSIWQPLLAVEQLGVNDDFFRSGGDSILSIQLVSRLRKAGLSLSVKDLFEHRTVRSLARHLQSATIERPGVQPGLAQGQFGLLPIQQSFFRQLEQGLLQQPHHWNQSFFIKVPGLDPQQLQKAWTALIQHHDILRCVFVSDQGQWQHNYSAQQGREVTLIDARALDETQLAQELNKLQQSLNIETGPLYSVAYLIDAEQQGRIFVCCHHLLIDVVSWRIVLEDLYALYQGKPVAQSTSSYQQWVSYLHSYPTVFAEESSYWQHLAQQQVDYTALVTQPEANKSQHRIEFSAELTHKLLKQAHNAYDTEINDLLLTALAKALQQLFGLDAVSVTLEGHGRQPRDNQLDLSHSIGWFTSQHPVHLQAADEPGLAIRQVKQQLRQVPNKGLGFGAFAGQLQLDLPAVQFNYLGVLSADNHDEWLLQLDELSCGIAPCNQQSWLLDINGAVEQGQLFFDISSALSEEQSKEFSQLFKQQLTGLTEHCAALPDAGPRQKTPADFGVPLTLDYYDQLMKQHQLDAIYAATSLQKGFLSHALMHPDDDAYRVQFVIDYMQRLDVDLYRQAWQLVVQRFPVLRTSFDWAQQPVQLIHSSAQPELVLLNYSQSDHAAQLLQELQQQDRQRAFDLQKPCLLRLYLIKLSEDHYCLLRSEHHSISDGWSGPQLMKTLHSYYQTLLSGSKPTITVQQSYLQAQSYYQYHQQSCQAYWQQQLADMTTVNDLSPLFDLPFTRKAAEQHLVTDAGQVFCQTSVSALAELTQQHGITLSTLLQFVWHKLIASYTFATQTIAGTTVSGRALPVEAIEESVGLYINTLPLLVNWDNSNTVLQQLQQISKAINSMNHFSFADLAELQRGRGSLFQSILVFENYPSAGEQQDIQYQYREAFEKVNYPLVLVAYQQGDSLHFGLKYDATHLSGHRANELLSQLNLLLAALPDALLRPHSELCIQQSTTAAWCLQGPKRALPAPDIIHWFEQTAGRYPDQNAIYCDSNYLSYRQLDQLSDQLACRLQTQLQSQPDAVIALCLHKSAVMIIAMLAVLKAGAAYLPLVPDAPVERTLFMLKDSRALLVLTDEENHPSVAAFSPCPAMALDLKQMQSEAEQADKPSWTVGSNQLAYLIYTSGTTGQPKAVMTEHQGLVNISQSQQLLLAHKPGDKVLQFSNYVFDASVFEIFPVLTSGACLYLLPQQLQNDVNGLVDYLCTHQIITAFISTAVIKHLYGLERTKLKQLYTGGESLEGLQQLPPCTLWNQYGPTEASVCVLQSQVVDHNNIAIGRPVQNMRAYLLDHWGLPALPGAIAELCLSGIGLARGYLDAAELSARKFRANPYSSEPGFERLYHSGDLVRLGTDGQLYYLGRRDQQIKIRGYRVELGEIEQAILQHPAVDQVLVMQRQQDEQLLLVAYYLSRQQVDSKALQQHLKTLLPDYMQPQAWVVLEKMPLSASGKIDRNALPDAIFVTGSVKASTETERKIAQLWQQSLGVSDPGIEDDFYQLGGDSILAISLSQQIASAFACPLSVSDFIRAKTIAALAQIIDQHLLQQNSFDSGEI</sequence>
<dbReference type="PROSITE" id="PS50075">
    <property type="entry name" value="CARRIER"/>
    <property type="match status" value="5"/>
</dbReference>
<dbReference type="Gene3D" id="3.40.50.150">
    <property type="entry name" value="Vaccinia Virus protein VP39"/>
    <property type="match status" value="1"/>
</dbReference>
<dbReference type="InterPro" id="IPR025110">
    <property type="entry name" value="AMP-bd_C"/>
</dbReference>
<dbReference type="InterPro" id="IPR020845">
    <property type="entry name" value="AMP-binding_CS"/>
</dbReference>
<comment type="cofactor">
    <cofactor evidence="1">
        <name>pantetheine 4'-phosphate</name>
        <dbReference type="ChEBI" id="CHEBI:47942"/>
    </cofactor>
</comment>
<dbReference type="InterPro" id="IPR010071">
    <property type="entry name" value="AA_adenyl_dom"/>
</dbReference>
<dbReference type="CDD" id="cd17643">
    <property type="entry name" value="A_NRPS_Cytc1-like"/>
    <property type="match status" value="1"/>
</dbReference>
<dbReference type="NCBIfam" id="NF003417">
    <property type="entry name" value="PRK04813.1"/>
    <property type="match status" value="6"/>
</dbReference>
<dbReference type="PROSITE" id="PS00012">
    <property type="entry name" value="PHOSPHOPANTETHEINE"/>
    <property type="match status" value="2"/>
</dbReference>